<dbReference type="EMBL" id="AQQZ01000004">
    <property type="protein sequence ID" value="KNG93649.1"/>
    <property type="molecule type" value="Genomic_DNA"/>
</dbReference>
<feature type="domain" description="Peptidoglycan binding-like" evidence="1">
    <location>
        <begin position="286"/>
        <end position="339"/>
    </location>
</feature>
<dbReference type="OrthoDB" id="8434699at2"/>
<dbReference type="PROSITE" id="PS51257">
    <property type="entry name" value="PROKAR_LIPOPROTEIN"/>
    <property type="match status" value="1"/>
</dbReference>
<proteinExistence type="predicted"/>
<protein>
    <recommendedName>
        <fullName evidence="1">Peptidoglycan binding-like domain-containing protein</fullName>
    </recommendedName>
</protein>
<reference evidence="2 3" key="1">
    <citation type="journal article" date="2015" name="Int. J. Syst. Evol. Microbiol.">
        <title>Aestuariivita atlantica sp. nov., isolated from deep sea sediment of the Atlantic Ocean.</title>
        <authorList>
            <person name="Li G."/>
            <person name="Lai Q."/>
            <person name="Du Y."/>
            <person name="Liu X."/>
            <person name="Sun F."/>
            <person name="Shao Z."/>
        </authorList>
    </citation>
    <scope>NUCLEOTIDE SEQUENCE [LARGE SCALE GENOMIC DNA]</scope>
    <source>
        <strain evidence="2 3">22II-S11-z3</strain>
    </source>
</reference>
<dbReference type="STRING" id="1317121.ATO11_10625"/>
<name>A0A0L1JPF8_9RHOB</name>
<dbReference type="Proteomes" id="UP000036938">
    <property type="component" value="Unassembled WGS sequence"/>
</dbReference>
<dbReference type="AlphaFoldDB" id="A0A0L1JPF8"/>
<dbReference type="Gene3D" id="1.10.101.10">
    <property type="entry name" value="PGBD-like superfamily/PGBD"/>
    <property type="match status" value="1"/>
</dbReference>
<sequence>MLGWIRRTASVCAVLAGLGACTPDRAIMAPVAAEPNTPPARNFTNFNGALRCMDGLLARAGRGTTLISSTDIPDETFRVAVGADDMLINAINQMNRSNSAYVFVDQAIIKKDGQFEVRIASDQDVTPSHYIRGSISQLDNNVSEGSLTVNVGNASGPITPLGQEKTVYGGNGAHTVVTVDLHLVQYPSRRVVPGGSVANSMVVTSRGFRTGASGLIEMTGVDATLRVTRVESLGQAVRNLVELGAIELLGRHARVPYWTCLSLPVEHPRQADLRERLVTRIPTALQVGKVQDGLIELGYLSAAAARGRMTEETRLAIARFQSDEGLIPSGRIDYDLLERIRRRLSVRVIRPAVKPPAPAAVVEGYTSLNDYLP</sequence>
<dbReference type="Pfam" id="PF01471">
    <property type="entry name" value="PG_binding_1"/>
    <property type="match status" value="1"/>
</dbReference>
<dbReference type="SUPFAM" id="SSF47090">
    <property type="entry name" value="PGBD-like"/>
    <property type="match status" value="1"/>
</dbReference>
<dbReference type="InterPro" id="IPR036365">
    <property type="entry name" value="PGBD-like_sf"/>
</dbReference>
<evidence type="ECO:0000313" key="3">
    <source>
        <dbReference type="Proteomes" id="UP000036938"/>
    </source>
</evidence>
<organism evidence="2 3">
    <name type="scientific">Pseudaestuariivita atlantica</name>
    <dbReference type="NCBI Taxonomy" id="1317121"/>
    <lineage>
        <taxon>Bacteria</taxon>
        <taxon>Pseudomonadati</taxon>
        <taxon>Pseudomonadota</taxon>
        <taxon>Alphaproteobacteria</taxon>
        <taxon>Rhodobacterales</taxon>
        <taxon>Paracoccaceae</taxon>
        <taxon>Pseudaestuariivita</taxon>
    </lineage>
</organism>
<dbReference type="Gene3D" id="3.40.50.10610">
    <property type="entry name" value="ABC-type transport auxiliary lipoprotein component"/>
    <property type="match status" value="1"/>
</dbReference>
<keyword evidence="3" id="KW-1185">Reference proteome</keyword>
<dbReference type="InterPro" id="IPR002477">
    <property type="entry name" value="Peptidoglycan-bd-like"/>
</dbReference>
<dbReference type="InterPro" id="IPR036366">
    <property type="entry name" value="PGBDSf"/>
</dbReference>
<evidence type="ECO:0000259" key="1">
    <source>
        <dbReference type="Pfam" id="PF01471"/>
    </source>
</evidence>
<accession>A0A0L1JPF8</accession>
<comment type="caution">
    <text evidence="2">The sequence shown here is derived from an EMBL/GenBank/DDBJ whole genome shotgun (WGS) entry which is preliminary data.</text>
</comment>
<evidence type="ECO:0000313" key="2">
    <source>
        <dbReference type="EMBL" id="KNG93649.1"/>
    </source>
</evidence>
<gene>
    <name evidence="2" type="ORF">ATO11_10625</name>
</gene>